<evidence type="ECO:0000256" key="3">
    <source>
        <dbReference type="HAMAP-Rule" id="MF_00272"/>
    </source>
</evidence>
<dbReference type="InterPro" id="IPR017453">
    <property type="entry name" value="GCV_H_sub"/>
</dbReference>
<dbReference type="STRING" id="1817864.A2Z21_03395"/>
<evidence type="ECO:0000313" key="6">
    <source>
        <dbReference type="EMBL" id="OGF53210.1"/>
    </source>
</evidence>
<dbReference type="PROSITE" id="PS00189">
    <property type="entry name" value="LIPOYL"/>
    <property type="match status" value="1"/>
</dbReference>
<organism evidence="6 7">
    <name type="scientific">Fraserbacteria sp. (strain RBG_16_55_9)</name>
    <dbReference type="NCBI Taxonomy" id="1817864"/>
    <lineage>
        <taxon>Bacteria</taxon>
        <taxon>Candidatus Fraseribacteriota</taxon>
    </lineage>
</organism>
<sequence length="128" mass="14435">MSRELRYTKDHEWVKAEGKKARMGITEYAQKELGDVVYVELPKEGRTVEQSQAFITVESVKAASDVYAPVSGTVIEVNSNLQDQPELVNQSPYEKGWMAVIEMSKPEELDSLMGAPEYEKHIGELKQS</sequence>
<dbReference type="AlphaFoldDB" id="A0A1F5UQ25"/>
<dbReference type="Pfam" id="PF01597">
    <property type="entry name" value="GCV_H"/>
    <property type="match status" value="1"/>
</dbReference>
<evidence type="ECO:0000256" key="4">
    <source>
        <dbReference type="PIRSR" id="PIRSR617453-50"/>
    </source>
</evidence>
<keyword evidence="2 3" id="KW-0450">Lipoyl</keyword>
<dbReference type="PROSITE" id="PS50968">
    <property type="entry name" value="BIOTINYL_LIPOYL"/>
    <property type="match status" value="1"/>
</dbReference>
<dbReference type="GO" id="GO:0009249">
    <property type="term" value="P:protein lipoylation"/>
    <property type="evidence" value="ECO:0007669"/>
    <property type="project" value="TreeGrafter"/>
</dbReference>
<comment type="similarity">
    <text evidence="1 3">Belongs to the GcvH family.</text>
</comment>
<reference evidence="6 7" key="1">
    <citation type="journal article" date="2016" name="Nat. Commun.">
        <title>Thousands of microbial genomes shed light on interconnected biogeochemical processes in an aquifer system.</title>
        <authorList>
            <person name="Anantharaman K."/>
            <person name="Brown C.T."/>
            <person name="Hug L.A."/>
            <person name="Sharon I."/>
            <person name="Castelle C.J."/>
            <person name="Probst A.J."/>
            <person name="Thomas B.C."/>
            <person name="Singh A."/>
            <person name="Wilkins M.J."/>
            <person name="Karaoz U."/>
            <person name="Brodie E.L."/>
            <person name="Williams K.H."/>
            <person name="Hubbard S.S."/>
            <person name="Banfield J.F."/>
        </authorList>
    </citation>
    <scope>NUCLEOTIDE SEQUENCE [LARGE SCALE GENOMIC DNA]</scope>
    <source>
        <strain evidence="7">RBG_16_55_9</strain>
    </source>
</reference>
<dbReference type="InterPro" id="IPR033753">
    <property type="entry name" value="GCV_H/Fam206"/>
</dbReference>
<dbReference type="NCBIfam" id="NF002270">
    <property type="entry name" value="PRK01202.1"/>
    <property type="match status" value="1"/>
</dbReference>
<comment type="cofactor">
    <cofactor evidence="3">
        <name>(R)-lipoate</name>
        <dbReference type="ChEBI" id="CHEBI:83088"/>
    </cofactor>
    <text evidence="3">Binds 1 lipoyl cofactor covalently.</text>
</comment>
<dbReference type="InterPro" id="IPR003016">
    <property type="entry name" value="2-oxoA_DH_lipoyl-BS"/>
</dbReference>
<dbReference type="EMBL" id="MFGX01000110">
    <property type="protein sequence ID" value="OGF53210.1"/>
    <property type="molecule type" value="Genomic_DNA"/>
</dbReference>
<dbReference type="HAMAP" id="MF_00272">
    <property type="entry name" value="GcvH"/>
    <property type="match status" value="1"/>
</dbReference>
<dbReference type="InterPro" id="IPR000089">
    <property type="entry name" value="Biotin_lipoyl"/>
</dbReference>
<dbReference type="GO" id="GO:0019464">
    <property type="term" value="P:glycine decarboxylation via glycine cleavage system"/>
    <property type="evidence" value="ECO:0007669"/>
    <property type="project" value="UniProtKB-UniRule"/>
</dbReference>
<dbReference type="InterPro" id="IPR002930">
    <property type="entry name" value="GCV_H"/>
</dbReference>
<dbReference type="Proteomes" id="UP000179157">
    <property type="component" value="Unassembled WGS sequence"/>
</dbReference>
<dbReference type="CDD" id="cd06848">
    <property type="entry name" value="GCS_H"/>
    <property type="match status" value="1"/>
</dbReference>
<evidence type="ECO:0000256" key="1">
    <source>
        <dbReference type="ARBA" id="ARBA00009249"/>
    </source>
</evidence>
<evidence type="ECO:0000256" key="2">
    <source>
        <dbReference type="ARBA" id="ARBA00022823"/>
    </source>
</evidence>
<comment type="function">
    <text evidence="3">The glycine cleavage system catalyzes the degradation of glycine. The H protein shuttles the methylamine group of glycine from the P protein to the T protein.</text>
</comment>
<dbReference type="GO" id="GO:0005960">
    <property type="term" value="C:glycine cleavage complex"/>
    <property type="evidence" value="ECO:0007669"/>
    <property type="project" value="InterPro"/>
</dbReference>
<dbReference type="GO" id="GO:0005737">
    <property type="term" value="C:cytoplasm"/>
    <property type="evidence" value="ECO:0007669"/>
    <property type="project" value="TreeGrafter"/>
</dbReference>
<evidence type="ECO:0000259" key="5">
    <source>
        <dbReference type="PROSITE" id="PS50968"/>
    </source>
</evidence>
<dbReference type="PANTHER" id="PTHR11715">
    <property type="entry name" value="GLYCINE CLEAVAGE SYSTEM H PROTEIN"/>
    <property type="match status" value="1"/>
</dbReference>
<dbReference type="NCBIfam" id="TIGR00527">
    <property type="entry name" value="gcvH"/>
    <property type="match status" value="1"/>
</dbReference>
<proteinExistence type="inferred from homology"/>
<gene>
    <name evidence="3" type="primary">gcvH</name>
    <name evidence="6" type="ORF">A2Z21_03395</name>
</gene>
<comment type="caution">
    <text evidence="6">The sequence shown here is derived from an EMBL/GenBank/DDBJ whole genome shotgun (WGS) entry which is preliminary data.</text>
</comment>
<feature type="domain" description="Lipoyl-binding" evidence="5">
    <location>
        <begin position="20"/>
        <end position="102"/>
    </location>
</feature>
<comment type="subunit">
    <text evidence="3">The glycine cleavage system is composed of four proteins: P, T, L and H.</text>
</comment>
<protein>
    <recommendedName>
        <fullName evidence="3">Glycine cleavage system H protein</fullName>
    </recommendedName>
</protein>
<dbReference type="InterPro" id="IPR011053">
    <property type="entry name" value="Single_hybrid_motif"/>
</dbReference>
<dbReference type="Gene3D" id="2.40.50.100">
    <property type="match status" value="1"/>
</dbReference>
<dbReference type="SUPFAM" id="SSF51230">
    <property type="entry name" value="Single hybrid motif"/>
    <property type="match status" value="1"/>
</dbReference>
<feature type="modified residue" description="N6-lipoyllysine" evidence="3 4">
    <location>
        <position position="61"/>
    </location>
</feature>
<name>A0A1F5UQ25_FRAXR</name>
<dbReference type="PANTHER" id="PTHR11715:SF3">
    <property type="entry name" value="GLYCINE CLEAVAGE SYSTEM H PROTEIN-RELATED"/>
    <property type="match status" value="1"/>
</dbReference>
<accession>A0A1F5UQ25</accession>
<evidence type="ECO:0000313" key="7">
    <source>
        <dbReference type="Proteomes" id="UP000179157"/>
    </source>
</evidence>